<dbReference type="Proteomes" id="UP000554482">
    <property type="component" value="Unassembled WGS sequence"/>
</dbReference>
<accession>A0A7J6WA31</accession>
<evidence type="ECO:0000313" key="1">
    <source>
        <dbReference type="EMBL" id="KAF5194259.1"/>
    </source>
</evidence>
<feature type="non-terminal residue" evidence="1">
    <location>
        <position position="83"/>
    </location>
</feature>
<gene>
    <name evidence="1" type="ORF">FRX31_016153</name>
</gene>
<reference evidence="1 2" key="1">
    <citation type="submission" date="2020-06" db="EMBL/GenBank/DDBJ databases">
        <title>Transcriptomic and genomic resources for Thalictrum thalictroides and T. hernandezii: Facilitating candidate gene discovery in an emerging model plant lineage.</title>
        <authorList>
            <person name="Arias T."/>
            <person name="Riano-Pachon D.M."/>
            <person name="Di Stilio V.S."/>
        </authorList>
    </citation>
    <scope>NUCLEOTIDE SEQUENCE [LARGE SCALE GENOMIC DNA]</scope>
    <source>
        <strain evidence="2">cv. WT478/WT964</strain>
        <tissue evidence="1">Leaves</tissue>
    </source>
</reference>
<evidence type="ECO:0000313" key="2">
    <source>
        <dbReference type="Proteomes" id="UP000554482"/>
    </source>
</evidence>
<proteinExistence type="predicted"/>
<organism evidence="1 2">
    <name type="scientific">Thalictrum thalictroides</name>
    <name type="common">Rue-anemone</name>
    <name type="synonym">Anemone thalictroides</name>
    <dbReference type="NCBI Taxonomy" id="46969"/>
    <lineage>
        <taxon>Eukaryota</taxon>
        <taxon>Viridiplantae</taxon>
        <taxon>Streptophyta</taxon>
        <taxon>Embryophyta</taxon>
        <taxon>Tracheophyta</taxon>
        <taxon>Spermatophyta</taxon>
        <taxon>Magnoliopsida</taxon>
        <taxon>Ranunculales</taxon>
        <taxon>Ranunculaceae</taxon>
        <taxon>Thalictroideae</taxon>
        <taxon>Thalictrum</taxon>
    </lineage>
</organism>
<sequence>MLEAEIPCEMEGGWEDNTVFFHHCVNSRSKVNSMQMLMIEGVECRDQAAIESHVIDFFHHLYSSDCLNYPTLDGMGFDQLDSE</sequence>
<name>A0A7J6WA31_THATH</name>
<keyword evidence="2" id="KW-1185">Reference proteome</keyword>
<dbReference type="OrthoDB" id="1730702at2759"/>
<protein>
    <submittedName>
        <fullName evidence="1">Uncharacterized protein</fullName>
    </submittedName>
</protein>
<comment type="caution">
    <text evidence="1">The sequence shown here is derived from an EMBL/GenBank/DDBJ whole genome shotgun (WGS) entry which is preliminary data.</text>
</comment>
<dbReference type="EMBL" id="JABWDY010018966">
    <property type="protein sequence ID" value="KAF5194259.1"/>
    <property type="molecule type" value="Genomic_DNA"/>
</dbReference>
<dbReference type="AlphaFoldDB" id="A0A7J6WA31"/>